<name>A0A4C1YQU7_EUMVA</name>
<evidence type="ECO:0000313" key="2">
    <source>
        <dbReference type="Proteomes" id="UP000299102"/>
    </source>
</evidence>
<reference evidence="1 2" key="1">
    <citation type="journal article" date="2019" name="Commun. Biol.">
        <title>The bagworm genome reveals a unique fibroin gene that provides high tensile strength.</title>
        <authorList>
            <person name="Kono N."/>
            <person name="Nakamura H."/>
            <person name="Ohtoshi R."/>
            <person name="Tomita M."/>
            <person name="Numata K."/>
            <person name="Arakawa K."/>
        </authorList>
    </citation>
    <scope>NUCLEOTIDE SEQUENCE [LARGE SCALE GENOMIC DNA]</scope>
</reference>
<proteinExistence type="predicted"/>
<evidence type="ECO:0000313" key="1">
    <source>
        <dbReference type="EMBL" id="GBP78831.1"/>
    </source>
</evidence>
<comment type="caution">
    <text evidence="1">The sequence shown here is derived from an EMBL/GenBank/DDBJ whole genome shotgun (WGS) entry which is preliminary data.</text>
</comment>
<protein>
    <submittedName>
        <fullName evidence="1">Uncharacterized protein</fullName>
    </submittedName>
</protein>
<gene>
    <name evidence="1" type="ORF">EVAR_103392_1</name>
</gene>
<dbReference type="EMBL" id="BGZK01001388">
    <property type="protein sequence ID" value="GBP78831.1"/>
    <property type="molecule type" value="Genomic_DNA"/>
</dbReference>
<sequence>MHGLTTTITINNKSNLLSSKGFIGFSDSAGARCLAAIDSSIRIGTRNRNKFNIYEVAEFITHTHTHTRAHTHNAHTRSRTYANACMRASERACARACVYANNLGVVIKKPDTPQESKPTSCNGARASVAFMHCMSTCVRHGSKPKTG</sequence>
<dbReference type="Proteomes" id="UP000299102">
    <property type="component" value="Unassembled WGS sequence"/>
</dbReference>
<dbReference type="AlphaFoldDB" id="A0A4C1YQU7"/>
<organism evidence="1 2">
    <name type="scientific">Eumeta variegata</name>
    <name type="common">Bagworm moth</name>
    <name type="synonym">Eumeta japonica</name>
    <dbReference type="NCBI Taxonomy" id="151549"/>
    <lineage>
        <taxon>Eukaryota</taxon>
        <taxon>Metazoa</taxon>
        <taxon>Ecdysozoa</taxon>
        <taxon>Arthropoda</taxon>
        <taxon>Hexapoda</taxon>
        <taxon>Insecta</taxon>
        <taxon>Pterygota</taxon>
        <taxon>Neoptera</taxon>
        <taxon>Endopterygota</taxon>
        <taxon>Lepidoptera</taxon>
        <taxon>Glossata</taxon>
        <taxon>Ditrysia</taxon>
        <taxon>Tineoidea</taxon>
        <taxon>Psychidae</taxon>
        <taxon>Oiketicinae</taxon>
        <taxon>Eumeta</taxon>
    </lineage>
</organism>
<keyword evidence="2" id="KW-1185">Reference proteome</keyword>
<accession>A0A4C1YQU7</accession>